<organism evidence="11">
    <name type="scientific">candidate division WOR-3 bacterium</name>
    <dbReference type="NCBI Taxonomy" id="2052148"/>
    <lineage>
        <taxon>Bacteria</taxon>
        <taxon>Bacteria division WOR-3</taxon>
    </lineage>
</organism>
<evidence type="ECO:0000313" key="11">
    <source>
        <dbReference type="EMBL" id="HGV97584.1"/>
    </source>
</evidence>
<evidence type="ECO:0000256" key="2">
    <source>
        <dbReference type="ARBA" id="ARBA00022679"/>
    </source>
</evidence>
<dbReference type="GO" id="GO:0008408">
    <property type="term" value="F:3'-5' exonuclease activity"/>
    <property type="evidence" value="ECO:0007669"/>
    <property type="project" value="InterPro"/>
</dbReference>
<evidence type="ECO:0000256" key="3">
    <source>
        <dbReference type="ARBA" id="ARBA00022695"/>
    </source>
</evidence>
<dbReference type="PANTHER" id="PTHR32294">
    <property type="entry name" value="DNA POLYMERASE III SUBUNIT ALPHA"/>
    <property type="match status" value="1"/>
</dbReference>
<evidence type="ECO:0000256" key="6">
    <source>
        <dbReference type="ARBA" id="ARBA00049244"/>
    </source>
</evidence>
<dbReference type="GO" id="GO:0006260">
    <property type="term" value="P:DNA replication"/>
    <property type="evidence" value="ECO:0007669"/>
    <property type="project" value="UniProtKB-KW"/>
</dbReference>
<sequence length="894" mass="103668">MYIPILYHSNYGNGGSDFRTLFEALKEYKIPACGIVDGTFFGLNEFLNFAREYKIEPIIGSRILLDSASIYLFVKNKKGYKNLCQILTRYAFKNLNIEFIKEHSNGLVLLSNSEKFLDDLSTAFSNIYFLLLPNSSVLPKRRIPIIGGDDIFYVQPRERIIYRVLSIIKKFKPEDDKKRINYLANPERFNRWYYQNPEAIRNLFQFAELCNYTPQSGNWVFPKSDKRLIEIIKARWSNLNHQEKRRVEFEYKIVQEMGFEPYFVLVYELKEFAKTRGIGMNVRGSAASSFILYLLGLSVVNPIKYNLPFERFLNQKRGEPPDIDVDVEYNQREYLLREIYKKFGNDYVARISMINRFHRRSRFRDTARAYGISPAEIKKIEEHLGERLIDKILKISERIDNYPHYFSSHPSGIVITPEPVYIYAPLYPSPQGPITHFDKDGIGISGLVKIDILGVRGFPEFYLRKEEIDFDDQNVYRFISEAKTLGCFQIESPMVRQILKKIRPKCLVDIANAIAIIRPGPARGGMKQKFLNRVQKKELVDYPHPVLKDILKETLGIPVYQEQILNMASRFAGFSLEDADLLRRAITKERGSGLINEIRAMFFNQAERMNYTKKEIESVWKRISAFSSFGFNKAHSITYATLAYLSAYQKLYNPLEFFCHLLNNQGGYYPFYAYINEARRWGIRILGLDLNRSEPGFSIRNGALLTGFNSVRDLSLSAIQKILKLRPFPTAEDFFISVQLDIREGLNLIRSGALDLFGESWTGLYYLLLSKKNMLLKSRSLSPLIVKIGEFRDFSSSEKLEKKLNVLGFLPHLHILEFLYPERDIKIIDVLNSPTRLSGLTGLVIAQRTILNKNKEPITFITIDDETGFLDLNSVSYSSEFPIKEYPIKVIRIS</sequence>
<keyword evidence="5" id="KW-0239">DNA-directed DNA polymerase</keyword>
<dbReference type="Pfam" id="PF14579">
    <property type="entry name" value="HHH_6"/>
    <property type="match status" value="1"/>
</dbReference>
<dbReference type="InterPro" id="IPR004805">
    <property type="entry name" value="DnaE2/DnaE/PolC"/>
</dbReference>
<dbReference type="InterPro" id="IPR029460">
    <property type="entry name" value="DNAPol_HHH"/>
</dbReference>
<reference evidence="11" key="1">
    <citation type="journal article" date="2020" name="mSystems">
        <title>Genome- and Community-Level Interaction Insights into Carbon Utilization and Element Cycling Functions of Hydrothermarchaeota in Hydrothermal Sediment.</title>
        <authorList>
            <person name="Zhou Z."/>
            <person name="Liu Y."/>
            <person name="Xu W."/>
            <person name="Pan J."/>
            <person name="Luo Z.H."/>
            <person name="Li M."/>
        </authorList>
    </citation>
    <scope>NUCLEOTIDE SEQUENCE [LARGE SCALE GENOMIC DNA]</scope>
    <source>
        <strain evidence="11">SpSt-774</strain>
    </source>
</reference>
<dbReference type="EMBL" id="DTGZ01000088">
    <property type="protein sequence ID" value="HGV97584.1"/>
    <property type="molecule type" value="Genomic_DNA"/>
</dbReference>
<dbReference type="Pfam" id="PF17657">
    <property type="entry name" value="DNA_pol3_finger"/>
    <property type="match status" value="1"/>
</dbReference>
<dbReference type="InterPro" id="IPR004013">
    <property type="entry name" value="PHP_dom"/>
</dbReference>
<dbReference type="Pfam" id="PF02811">
    <property type="entry name" value="PHP"/>
    <property type="match status" value="1"/>
</dbReference>
<comment type="catalytic activity">
    <reaction evidence="6">
        <text>DNA(n) + a 2'-deoxyribonucleoside 5'-triphosphate = DNA(n+1) + diphosphate</text>
        <dbReference type="Rhea" id="RHEA:22508"/>
        <dbReference type="Rhea" id="RHEA-COMP:17339"/>
        <dbReference type="Rhea" id="RHEA-COMP:17340"/>
        <dbReference type="ChEBI" id="CHEBI:33019"/>
        <dbReference type="ChEBI" id="CHEBI:61560"/>
        <dbReference type="ChEBI" id="CHEBI:173112"/>
        <dbReference type="EC" id="2.7.7.7"/>
    </reaction>
</comment>
<dbReference type="AlphaFoldDB" id="A0A7C4TBP7"/>
<dbReference type="GO" id="GO:0003887">
    <property type="term" value="F:DNA-directed DNA polymerase activity"/>
    <property type="evidence" value="ECO:0007669"/>
    <property type="project" value="UniProtKB-KW"/>
</dbReference>
<protein>
    <recommendedName>
        <fullName evidence="1">DNA-directed DNA polymerase</fullName>
        <ecNumber evidence="1">2.7.7.7</ecNumber>
    </recommendedName>
</protein>
<name>A0A7C4TBP7_UNCW3</name>
<evidence type="ECO:0000259" key="8">
    <source>
        <dbReference type="Pfam" id="PF07733"/>
    </source>
</evidence>
<dbReference type="Pfam" id="PF07733">
    <property type="entry name" value="DNA_pol3_alpha"/>
    <property type="match status" value="1"/>
</dbReference>
<evidence type="ECO:0000256" key="4">
    <source>
        <dbReference type="ARBA" id="ARBA00022705"/>
    </source>
</evidence>
<evidence type="ECO:0000256" key="1">
    <source>
        <dbReference type="ARBA" id="ARBA00012417"/>
    </source>
</evidence>
<proteinExistence type="predicted"/>
<evidence type="ECO:0000259" key="7">
    <source>
        <dbReference type="Pfam" id="PF02811"/>
    </source>
</evidence>
<dbReference type="Gene3D" id="1.10.150.870">
    <property type="match status" value="1"/>
</dbReference>
<dbReference type="InterPro" id="IPR011708">
    <property type="entry name" value="DNA_pol3_alpha_NTPase_dom"/>
</dbReference>
<keyword evidence="4" id="KW-0235">DNA replication</keyword>
<feature type="domain" description="DNA polymerase helix-hairpin-helix motif" evidence="9">
    <location>
        <begin position="682"/>
        <end position="759"/>
    </location>
</feature>
<comment type="caution">
    <text evidence="11">The sequence shown here is derived from an EMBL/GenBank/DDBJ whole genome shotgun (WGS) entry which is preliminary data.</text>
</comment>
<feature type="domain" description="Bacterial DNA polymerase III alpha subunit NTPase" evidence="8">
    <location>
        <begin position="234"/>
        <end position="454"/>
    </location>
</feature>
<feature type="domain" description="PHP" evidence="7">
    <location>
        <begin position="8"/>
        <end position="111"/>
    </location>
</feature>
<dbReference type="EC" id="2.7.7.7" evidence="1"/>
<evidence type="ECO:0000256" key="5">
    <source>
        <dbReference type="ARBA" id="ARBA00022932"/>
    </source>
</evidence>
<gene>
    <name evidence="11" type="ORF">ENV60_04745</name>
</gene>
<feature type="domain" description="DNA polymerase III alpha subunit finger" evidence="10">
    <location>
        <begin position="466"/>
        <end position="608"/>
    </location>
</feature>
<dbReference type="Gene3D" id="3.20.20.140">
    <property type="entry name" value="Metal-dependent hydrolases"/>
    <property type="match status" value="1"/>
</dbReference>
<keyword evidence="2" id="KW-0808">Transferase</keyword>
<evidence type="ECO:0000259" key="10">
    <source>
        <dbReference type="Pfam" id="PF17657"/>
    </source>
</evidence>
<accession>A0A7C4TBP7</accession>
<keyword evidence="3" id="KW-0548">Nucleotidyltransferase</keyword>
<dbReference type="InterPro" id="IPR040982">
    <property type="entry name" value="DNA_pol3_finger"/>
</dbReference>
<evidence type="ECO:0000259" key="9">
    <source>
        <dbReference type="Pfam" id="PF14579"/>
    </source>
</evidence>